<evidence type="ECO:0000313" key="2">
    <source>
        <dbReference type="Proteomes" id="UP000324222"/>
    </source>
</evidence>
<organism evidence="1 2">
    <name type="scientific">Portunus trituberculatus</name>
    <name type="common">Swimming crab</name>
    <name type="synonym">Neptunus trituberculatus</name>
    <dbReference type="NCBI Taxonomy" id="210409"/>
    <lineage>
        <taxon>Eukaryota</taxon>
        <taxon>Metazoa</taxon>
        <taxon>Ecdysozoa</taxon>
        <taxon>Arthropoda</taxon>
        <taxon>Crustacea</taxon>
        <taxon>Multicrustacea</taxon>
        <taxon>Malacostraca</taxon>
        <taxon>Eumalacostraca</taxon>
        <taxon>Eucarida</taxon>
        <taxon>Decapoda</taxon>
        <taxon>Pleocyemata</taxon>
        <taxon>Brachyura</taxon>
        <taxon>Eubrachyura</taxon>
        <taxon>Portunoidea</taxon>
        <taxon>Portunidae</taxon>
        <taxon>Portuninae</taxon>
        <taxon>Portunus</taxon>
    </lineage>
</organism>
<keyword evidence="2" id="KW-1185">Reference proteome</keyword>
<reference evidence="1 2" key="1">
    <citation type="submission" date="2019-05" db="EMBL/GenBank/DDBJ databases">
        <title>Another draft genome of Portunus trituberculatus and its Hox gene families provides insights of decapod evolution.</title>
        <authorList>
            <person name="Jeong J.-H."/>
            <person name="Song I."/>
            <person name="Kim S."/>
            <person name="Choi T."/>
            <person name="Kim D."/>
            <person name="Ryu S."/>
            <person name="Kim W."/>
        </authorList>
    </citation>
    <scope>NUCLEOTIDE SEQUENCE [LARGE SCALE GENOMIC DNA]</scope>
    <source>
        <tissue evidence="1">Muscle</tissue>
    </source>
</reference>
<dbReference type="EMBL" id="VSRR010150645">
    <property type="protein sequence ID" value="MPD06341.1"/>
    <property type="molecule type" value="Genomic_DNA"/>
</dbReference>
<protein>
    <submittedName>
        <fullName evidence="1">Uncharacterized protein</fullName>
    </submittedName>
</protein>
<evidence type="ECO:0000313" key="1">
    <source>
        <dbReference type="EMBL" id="MPD06341.1"/>
    </source>
</evidence>
<accession>A0A5B7KBT8</accession>
<name>A0A5B7KBT8_PORTR</name>
<comment type="caution">
    <text evidence="1">The sequence shown here is derived from an EMBL/GenBank/DDBJ whole genome shotgun (WGS) entry which is preliminary data.</text>
</comment>
<gene>
    <name evidence="1" type="ORF">E2C01_102148</name>
</gene>
<dbReference type="AlphaFoldDB" id="A0A5B7KBT8"/>
<dbReference type="Proteomes" id="UP000324222">
    <property type="component" value="Unassembled WGS sequence"/>
</dbReference>
<sequence>MDHEMRRFVRTTLHFRPKYLHWVFLLENWRWLSSLTTRVPRLRTDLLSRLMEARDQSVWSATRTQYTSLPESSPTSRKREERLFWQNRLVETHDGKGFEGASCTTISSSWVSDGSCLMRGGAYVQTLMR</sequence>
<proteinExistence type="predicted"/>